<sequence>MLINKHVKSLFQWRLISHVMLQCIERYIDATSLTLPTHCLS</sequence>
<evidence type="ECO:0000313" key="1">
    <source>
        <dbReference type="EMBL" id="JAH82038.1"/>
    </source>
</evidence>
<reference evidence="1" key="2">
    <citation type="journal article" date="2015" name="Fish Shellfish Immunol.">
        <title>Early steps in the European eel (Anguilla anguilla)-Vibrio vulnificus interaction in the gills: Role of the RtxA13 toxin.</title>
        <authorList>
            <person name="Callol A."/>
            <person name="Pajuelo D."/>
            <person name="Ebbesson L."/>
            <person name="Teles M."/>
            <person name="MacKenzie S."/>
            <person name="Amaro C."/>
        </authorList>
    </citation>
    <scope>NUCLEOTIDE SEQUENCE</scope>
</reference>
<reference evidence="1" key="1">
    <citation type="submission" date="2014-11" db="EMBL/GenBank/DDBJ databases">
        <authorList>
            <person name="Amaro Gonzalez C."/>
        </authorList>
    </citation>
    <scope>NUCLEOTIDE SEQUENCE</scope>
</reference>
<organism evidence="1">
    <name type="scientific">Anguilla anguilla</name>
    <name type="common">European freshwater eel</name>
    <name type="synonym">Muraena anguilla</name>
    <dbReference type="NCBI Taxonomy" id="7936"/>
    <lineage>
        <taxon>Eukaryota</taxon>
        <taxon>Metazoa</taxon>
        <taxon>Chordata</taxon>
        <taxon>Craniata</taxon>
        <taxon>Vertebrata</taxon>
        <taxon>Euteleostomi</taxon>
        <taxon>Actinopterygii</taxon>
        <taxon>Neopterygii</taxon>
        <taxon>Teleostei</taxon>
        <taxon>Anguilliformes</taxon>
        <taxon>Anguillidae</taxon>
        <taxon>Anguilla</taxon>
    </lineage>
</organism>
<dbReference type="AlphaFoldDB" id="A0A0E9VXQ3"/>
<protein>
    <submittedName>
        <fullName evidence="1">Uncharacterized protein</fullName>
    </submittedName>
</protein>
<dbReference type="EMBL" id="GBXM01026539">
    <property type="protein sequence ID" value="JAH82038.1"/>
    <property type="molecule type" value="Transcribed_RNA"/>
</dbReference>
<name>A0A0E9VXQ3_ANGAN</name>
<accession>A0A0E9VXQ3</accession>
<proteinExistence type="predicted"/>